<name>A0A137P1R1_CONC2</name>
<dbReference type="InterPro" id="IPR040079">
    <property type="entry name" value="Glutathione_S-Trfase"/>
</dbReference>
<dbReference type="PROSITE" id="PS50404">
    <property type="entry name" value="GST_NTER"/>
    <property type="match status" value="1"/>
</dbReference>
<dbReference type="GO" id="GO:0005634">
    <property type="term" value="C:nucleus"/>
    <property type="evidence" value="ECO:0007669"/>
    <property type="project" value="TreeGrafter"/>
</dbReference>
<evidence type="ECO:0000313" key="5">
    <source>
        <dbReference type="Proteomes" id="UP000070444"/>
    </source>
</evidence>
<dbReference type="OrthoDB" id="249703at2759"/>
<dbReference type="Pfam" id="PF02798">
    <property type="entry name" value="GST_N"/>
    <property type="match status" value="1"/>
</dbReference>
<dbReference type="STRING" id="796925.A0A137P1R1"/>
<dbReference type="OMA" id="WASFTNY"/>
<dbReference type="InterPro" id="IPR050802">
    <property type="entry name" value="EF-GSTs"/>
</dbReference>
<organism evidence="4 5">
    <name type="scientific">Conidiobolus coronatus (strain ATCC 28846 / CBS 209.66 / NRRL 28638)</name>
    <name type="common">Delacroixia coronata</name>
    <dbReference type="NCBI Taxonomy" id="796925"/>
    <lineage>
        <taxon>Eukaryota</taxon>
        <taxon>Fungi</taxon>
        <taxon>Fungi incertae sedis</taxon>
        <taxon>Zoopagomycota</taxon>
        <taxon>Entomophthoromycotina</taxon>
        <taxon>Entomophthoromycetes</taxon>
        <taxon>Entomophthorales</taxon>
        <taxon>Ancylistaceae</taxon>
        <taxon>Conidiobolus</taxon>
    </lineage>
</organism>
<dbReference type="Pfam" id="PF00043">
    <property type="entry name" value="GST_C"/>
    <property type="match status" value="1"/>
</dbReference>
<dbReference type="AlphaFoldDB" id="A0A137P1R1"/>
<keyword evidence="4" id="KW-0808">Transferase</keyword>
<dbReference type="SUPFAM" id="SSF52833">
    <property type="entry name" value="Thioredoxin-like"/>
    <property type="match status" value="1"/>
</dbReference>
<dbReference type="InterPro" id="IPR036282">
    <property type="entry name" value="Glutathione-S-Trfase_C_sf"/>
</dbReference>
<dbReference type="PANTHER" id="PTHR43986:SF1">
    <property type="entry name" value="ELONGATION FACTOR 1-GAMMA"/>
    <property type="match status" value="1"/>
</dbReference>
<dbReference type="InterPro" id="IPR036249">
    <property type="entry name" value="Thioredoxin-like_sf"/>
</dbReference>
<evidence type="ECO:0000313" key="4">
    <source>
        <dbReference type="EMBL" id="KXN68819.1"/>
    </source>
</evidence>
<dbReference type="PROSITE" id="PS50405">
    <property type="entry name" value="GST_CTER"/>
    <property type="match status" value="1"/>
</dbReference>
<dbReference type="FunFam" id="3.40.30.10:FF:000142">
    <property type="entry name" value="Elongation factor 1 gamma"/>
    <property type="match status" value="1"/>
</dbReference>
<dbReference type="InterPro" id="IPR010987">
    <property type="entry name" value="Glutathione-S-Trfase_C-like"/>
</dbReference>
<dbReference type="SFLD" id="SFLDG00358">
    <property type="entry name" value="Main_(cytGST)"/>
    <property type="match status" value="1"/>
</dbReference>
<accession>A0A137P1R1</accession>
<dbReference type="SUPFAM" id="SSF47616">
    <property type="entry name" value="GST C-terminal domain-like"/>
    <property type="match status" value="1"/>
</dbReference>
<reference evidence="4 5" key="1">
    <citation type="journal article" date="2015" name="Genome Biol. Evol.">
        <title>Phylogenomic analyses indicate that early fungi evolved digesting cell walls of algal ancestors of land plants.</title>
        <authorList>
            <person name="Chang Y."/>
            <person name="Wang S."/>
            <person name="Sekimoto S."/>
            <person name="Aerts A.L."/>
            <person name="Choi C."/>
            <person name="Clum A."/>
            <person name="LaButti K.M."/>
            <person name="Lindquist E.A."/>
            <person name="Yee Ngan C."/>
            <person name="Ohm R.A."/>
            <person name="Salamov A.A."/>
            <person name="Grigoriev I.V."/>
            <person name="Spatafora J.W."/>
            <person name="Berbee M.L."/>
        </authorList>
    </citation>
    <scope>NUCLEOTIDE SEQUENCE [LARGE SCALE GENOMIC DNA]</scope>
    <source>
        <strain evidence="4 5">NRRL 28638</strain>
    </source>
</reference>
<dbReference type="GO" id="GO:0006414">
    <property type="term" value="P:translational elongation"/>
    <property type="evidence" value="ECO:0007669"/>
    <property type="project" value="TreeGrafter"/>
</dbReference>
<dbReference type="Gene3D" id="3.40.30.10">
    <property type="entry name" value="Glutaredoxin"/>
    <property type="match status" value="1"/>
</dbReference>
<comment type="similarity">
    <text evidence="1">Belongs to the GST superfamily.</text>
</comment>
<dbReference type="GO" id="GO:0005737">
    <property type="term" value="C:cytoplasm"/>
    <property type="evidence" value="ECO:0007669"/>
    <property type="project" value="TreeGrafter"/>
</dbReference>
<dbReference type="PANTHER" id="PTHR43986">
    <property type="entry name" value="ELONGATION FACTOR 1-GAMMA"/>
    <property type="match status" value="1"/>
</dbReference>
<proteinExistence type="inferred from homology"/>
<gene>
    <name evidence="4" type="ORF">CONCODRAFT_166210</name>
</gene>
<keyword evidence="5" id="KW-1185">Reference proteome</keyword>
<evidence type="ECO:0000256" key="1">
    <source>
        <dbReference type="RuleBase" id="RU003494"/>
    </source>
</evidence>
<dbReference type="CDD" id="cd03044">
    <property type="entry name" value="GST_N_EF1Bgamma"/>
    <property type="match status" value="1"/>
</dbReference>
<dbReference type="Proteomes" id="UP000070444">
    <property type="component" value="Unassembled WGS sequence"/>
</dbReference>
<evidence type="ECO:0000259" key="2">
    <source>
        <dbReference type="PROSITE" id="PS50404"/>
    </source>
</evidence>
<dbReference type="Gene3D" id="1.20.1050.10">
    <property type="match status" value="1"/>
</dbReference>
<feature type="domain" description="GST N-terminal" evidence="2">
    <location>
        <begin position="2"/>
        <end position="84"/>
    </location>
</feature>
<dbReference type="EMBL" id="KQ964559">
    <property type="protein sequence ID" value="KXN68819.1"/>
    <property type="molecule type" value="Genomic_DNA"/>
</dbReference>
<dbReference type="SFLD" id="SFLDS00019">
    <property type="entry name" value="Glutathione_Transferase_(cytos"/>
    <property type="match status" value="1"/>
</dbReference>
<protein>
    <submittedName>
        <fullName evidence="4">Glutathione S-transferase</fullName>
    </submittedName>
</protein>
<dbReference type="GO" id="GO:0016740">
    <property type="term" value="F:transferase activity"/>
    <property type="evidence" value="ECO:0007669"/>
    <property type="project" value="UniProtKB-KW"/>
</dbReference>
<sequence length="213" mass="24259">MVFGKIYGCSVDNRAHKSLLVAEFTGITLETTPDFKPDITNKSATYLSKFPLGQTPAFEGSDGLLLTESAAIAFHVAQANKNTNLLGKDSEELAIIWQLIVFMESNLTHNESELVKVNCFNQKLSDEMYKKLNSTTLYNYLDYLNNYIYDDDYLVGDSITLADINLVCNLNFIYGYIINAEQRAKYSNLTRYYENMLSLPQFRKVIGEVKYQN</sequence>
<evidence type="ECO:0000259" key="3">
    <source>
        <dbReference type="PROSITE" id="PS50405"/>
    </source>
</evidence>
<dbReference type="InterPro" id="IPR004045">
    <property type="entry name" value="Glutathione_S-Trfase_N"/>
</dbReference>
<feature type="domain" description="GST C-terminal" evidence="3">
    <location>
        <begin position="89"/>
        <end position="213"/>
    </location>
</feature>
<dbReference type="InterPro" id="IPR004046">
    <property type="entry name" value="GST_C"/>
</dbReference>